<keyword evidence="1" id="KW-0812">Transmembrane</keyword>
<dbReference type="InterPro" id="IPR008756">
    <property type="entry name" value="Peptidase_M56"/>
</dbReference>
<sequence length="411" mass="47125">MSFIFYILISSVSLGIFFLIYKLVFNEKTPLKIHRMYLLIGLIISALIPLQPWTIDSINPVNNFAQNLSFLNSIDATTGSLDSTEEYAEINIIDILFWIYITILVILLSKSLISLGRILYLYLTSKKEENKGYTLIHTEKINTPFSFFKWVFIPCKGLKPEEKHSILIHEETHAINFHSIDVLLCRVTTAVFWFNPVIWFYKSELELIHEYEADQGVIKTGVDKLQYQISLINQISEEKLINVSSNFNQSLIKKRMIMMNKNVKIKNSNSLKALILIPITLLLVVGVACAKEDQVNSPLQLESELMENAVFYVDGKKVPTIGNIDKSKILSVDVSKENGEKKVSIYTKDTDKQQDPQKVLFIVDGEKKPKGYEPKELDPDQIESIKVIKTKEIIKEYTDEEYDGIILITTK</sequence>
<keyword evidence="4" id="KW-1185">Reference proteome</keyword>
<keyword evidence="1" id="KW-0472">Membrane</keyword>
<keyword evidence="1" id="KW-1133">Transmembrane helix</keyword>
<feature type="domain" description="Peptidase M56" evidence="2">
    <location>
        <begin position="4"/>
        <end position="258"/>
    </location>
</feature>
<evidence type="ECO:0000256" key="1">
    <source>
        <dbReference type="SAM" id="Phobius"/>
    </source>
</evidence>
<dbReference type="EMBL" id="CP028923">
    <property type="protein sequence ID" value="QCK15692.1"/>
    <property type="molecule type" value="Genomic_DNA"/>
</dbReference>
<evidence type="ECO:0000313" key="4">
    <source>
        <dbReference type="Proteomes" id="UP000298616"/>
    </source>
</evidence>
<feature type="transmembrane region" description="Helical" evidence="1">
    <location>
        <begin position="6"/>
        <end position="24"/>
    </location>
</feature>
<dbReference type="Pfam" id="PF05569">
    <property type="entry name" value="Peptidase_M56"/>
    <property type="match status" value="1"/>
</dbReference>
<dbReference type="Proteomes" id="UP000298616">
    <property type="component" value="Chromosome"/>
</dbReference>
<dbReference type="KEGG" id="fpf:DCC35_13540"/>
<name>A0A4D7JSM8_9BACT</name>
<dbReference type="InterPro" id="IPR052173">
    <property type="entry name" value="Beta-lactam_resp_regulator"/>
</dbReference>
<dbReference type="PANTHER" id="PTHR34978">
    <property type="entry name" value="POSSIBLE SENSOR-TRANSDUCER PROTEIN BLAR"/>
    <property type="match status" value="1"/>
</dbReference>
<evidence type="ECO:0000313" key="3">
    <source>
        <dbReference type="EMBL" id="QCK15692.1"/>
    </source>
</evidence>
<evidence type="ECO:0000259" key="2">
    <source>
        <dbReference type="Pfam" id="PF05569"/>
    </source>
</evidence>
<dbReference type="AlphaFoldDB" id="A0A4D7JSM8"/>
<feature type="transmembrane region" description="Helical" evidence="1">
    <location>
        <begin position="36"/>
        <end position="55"/>
    </location>
</feature>
<dbReference type="CDD" id="cd07341">
    <property type="entry name" value="M56_BlaR1_MecR1_like"/>
    <property type="match status" value="1"/>
</dbReference>
<feature type="transmembrane region" description="Helical" evidence="1">
    <location>
        <begin position="271"/>
        <end position="288"/>
    </location>
</feature>
<dbReference type="OrthoDB" id="1522859at2"/>
<protein>
    <recommendedName>
        <fullName evidence="2">Peptidase M56 domain-containing protein</fullName>
    </recommendedName>
</protein>
<feature type="transmembrane region" description="Helical" evidence="1">
    <location>
        <begin position="95"/>
        <end position="123"/>
    </location>
</feature>
<gene>
    <name evidence="3" type="ORF">DCC35_13540</name>
</gene>
<dbReference type="PANTHER" id="PTHR34978:SF3">
    <property type="entry name" value="SLR0241 PROTEIN"/>
    <property type="match status" value="1"/>
</dbReference>
<reference evidence="3 4" key="1">
    <citation type="submission" date="2018-04" db="EMBL/GenBank/DDBJ databases">
        <title>Complete genome uncultured novel isolate.</title>
        <authorList>
            <person name="Merlino G."/>
        </authorList>
    </citation>
    <scope>NUCLEOTIDE SEQUENCE [LARGE SCALE GENOMIC DNA]</scope>
    <source>
        <strain evidence="4">R1DC9</strain>
    </source>
</reference>
<dbReference type="RefSeq" id="WP_137091289.1">
    <property type="nucleotide sequence ID" value="NZ_CP028923.1"/>
</dbReference>
<accession>A0A4D7JSM8</accession>
<organism evidence="3 4">
    <name type="scientific">Mangrovivirga cuniculi</name>
    <dbReference type="NCBI Taxonomy" id="2715131"/>
    <lineage>
        <taxon>Bacteria</taxon>
        <taxon>Pseudomonadati</taxon>
        <taxon>Bacteroidota</taxon>
        <taxon>Cytophagia</taxon>
        <taxon>Cytophagales</taxon>
        <taxon>Mangrovivirgaceae</taxon>
        <taxon>Mangrovivirga</taxon>
    </lineage>
</organism>
<proteinExistence type="predicted"/>